<evidence type="ECO:0000256" key="1">
    <source>
        <dbReference type="SAM" id="MobiDB-lite"/>
    </source>
</evidence>
<dbReference type="AlphaFoldDB" id="A0AAN6SN05"/>
<dbReference type="Proteomes" id="UP001303115">
    <property type="component" value="Unassembled WGS sequence"/>
</dbReference>
<name>A0AAN6SN05_9PEZI</name>
<protein>
    <submittedName>
        <fullName evidence="2">Uncharacterized protein</fullName>
    </submittedName>
</protein>
<evidence type="ECO:0000313" key="2">
    <source>
        <dbReference type="EMBL" id="KAK4034376.1"/>
    </source>
</evidence>
<evidence type="ECO:0000313" key="3">
    <source>
        <dbReference type="Proteomes" id="UP001303115"/>
    </source>
</evidence>
<sequence length="579" mass="63809">MPLKIDISDVAIEKKEAIHQLHIWGVQTSLWKNNCVVCGKDTDAARIRCGCGEGFFCSPNPLKDRPSPNHRRAVIFHSGAPNLSFVWIEIKGSHLVIDHPSLDECFGYPGIGSAWLDLAVVNPAVQSVDTFEKIGHGLAIGFSSTMLDPDVTVDAKWRNKALTDISGPGNRILWPGPLVFFCYGYDLSDYVKVDLTQPDNAERGAEAGMSKLDIWNELGALRLRSSRFSASETDEEGNEEDAANKGKTPDADGNIVWKWKVKEHGTSMRILDLVHRDLNTVLDYISCTELNAIPSIPRGWPHEMQAIHIQNVTHPGYAIKDLWSQVNPLAQMVADEKQESSLAMHTPNGETVSIKTIKLPLRPRGLYPVLGAFAVGLRWLSISCMDINPPFRGNLPTTSSTSTLSPFMDLAWTVHFPDGTASPSALLSLHMPHPTTCDSLIVTHSSGGSGASVPVVQHHARALLKYLAHTDPRRWARRGRHGFERYWAVYARVDLQTPGAPGPYSIERRVEDLAEFVAAPEVERVLAHVTLEGLGRGDEGRRGEIAERRRQVLRAVGWYRREGGWVGKGVDGGVEGCGE</sequence>
<keyword evidence="3" id="KW-1185">Reference proteome</keyword>
<comment type="caution">
    <text evidence="2">The sequence shown here is derived from an EMBL/GenBank/DDBJ whole genome shotgun (WGS) entry which is preliminary data.</text>
</comment>
<proteinExistence type="predicted"/>
<organism evidence="2 3">
    <name type="scientific">Parachaetomium inaequale</name>
    <dbReference type="NCBI Taxonomy" id="2588326"/>
    <lineage>
        <taxon>Eukaryota</taxon>
        <taxon>Fungi</taxon>
        <taxon>Dikarya</taxon>
        <taxon>Ascomycota</taxon>
        <taxon>Pezizomycotina</taxon>
        <taxon>Sordariomycetes</taxon>
        <taxon>Sordariomycetidae</taxon>
        <taxon>Sordariales</taxon>
        <taxon>Chaetomiaceae</taxon>
        <taxon>Parachaetomium</taxon>
    </lineage>
</organism>
<feature type="compositionally biased region" description="Acidic residues" evidence="1">
    <location>
        <begin position="232"/>
        <end position="241"/>
    </location>
</feature>
<accession>A0AAN6SN05</accession>
<reference evidence="3" key="1">
    <citation type="journal article" date="2023" name="Mol. Phylogenet. Evol.">
        <title>Genome-scale phylogeny and comparative genomics of the fungal order Sordariales.</title>
        <authorList>
            <person name="Hensen N."/>
            <person name="Bonometti L."/>
            <person name="Westerberg I."/>
            <person name="Brannstrom I.O."/>
            <person name="Guillou S."/>
            <person name="Cros-Aarteil S."/>
            <person name="Calhoun S."/>
            <person name="Haridas S."/>
            <person name="Kuo A."/>
            <person name="Mondo S."/>
            <person name="Pangilinan J."/>
            <person name="Riley R."/>
            <person name="LaButti K."/>
            <person name="Andreopoulos B."/>
            <person name="Lipzen A."/>
            <person name="Chen C."/>
            <person name="Yan M."/>
            <person name="Daum C."/>
            <person name="Ng V."/>
            <person name="Clum A."/>
            <person name="Steindorff A."/>
            <person name="Ohm R.A."/>
            <person name="Martin F."/>
            <person name="Silar P."/>
            <person name="Natvig D.O."/>
            <person name="Lalanne C."/>
            <person name="Gautier V."/>
            <person name="Ament-Velasquez S.L."/>
            <person name="Kruys A."/>
            <person name="Hutchinson M.I."/>
            <person name="Powell A.J."/>
            <person name="Barry K."/>
            <person name="Miller A.N."/>
            <person name="Grigoriev I.V."/>
            <person name="Debuchy R."/>
            <person name="Gladieux P."/>
            <person name="Hiltunen Thoren M."/>
            <person name="Johannesson H."/>
        </authorList>
    </citation>
    <scope>NUCLEOTIDE SEQUENCE [LARGE SCALE GENOMIC DNA]</scope>
    <source>
        <strain evidence="3">CBS 284.82</strain>
    </source>
</reference>
<dbReference type="EMBL" id="MU854482">
    <property type="protein sequence ID" value="KAK4034376.1"/>
    <property type="molecule type" value="Genomic_DNA"/>
</dbReference>
<gene>
    <name evidence="2" type="ORF">C8A01DRAFT_18821</name>
</gene>
<feature type="region of interest" description="Disordered" evidence="1">
    <location>
        <begin position="229"/>
        <end position="249"/>
    </location>
</feature>